<evidence type="ECO:0000313" key="3">
    <source>
        <dbReference type="Proteomes" id="UP000613840"/>
    </source>
</evidence>
<reference evidence="2" key="2">
    <citation type="submission" date="2020-09" db="EMBL/GenBank/DDBJ databases">
        <authorList>
            <person name="Sun Q."/>
            <person name="Zhou Y."/>
        </authorList>
    </citation>
    <scope>NUCLEOTIDE SEQUENCE</scope>
    <source>
        <strain evidence="2">CGMCC 4.7306</strain>
    </source>
</reference>
<evidence type="ECO:0000313" key="2">
    <source>
        <dbReference type="EMBL" id="GGL82391.1"/>
    </source>
</evidence>
<comment type="caution">
    <text evidence="2">The sequence shown here is derived from an EMBL/GenBank/DDBJ whole genome shotgun (WGS) entry which is preliminary data.</text>
</comment>
<dbReference type="Proteomes" id="UP000613840">
    <property type="component" value="Unassembled WGS sequence"/>
</dbReference>
<proteinExistence type="predicted"/>
<name>A0A917SIH4_9ACTN</name>
<protein>
    <submittedName>
        <fullName evidence="2">Uncharacterized protein</fullName>
    </submittedName>
</protein>
<sequence>MSNALRAMAMPDSGRSRGGTVAALIAAGLALPALCFFVLGMPILQALLIGAVAVVVAALVRFPPDGFDSGFPEPPAPIRDRGARREAFRLSWNVTGRNDRVGSTLVTRLQVIAEHRLAVRGLRLHDPADRDRVIGLVGAGAFQLLSRPPGSEARTRDFHQALAAVERLTDDEAD</sequence>
<dbReference type="AlphaFoldDB" id="A0A917SIH4"/>
<dbReference type="EMBL" id="BMMZ01000018">
    <property type="protein sequence ID" value="GGL82391.1"/>
    <property type="molecule type" value="Genomic_DNA"/>
</dbReference>
<keyword evidence="3" id="KW-1185">Reference proteome</keyword>
<keyword evidence="1" id="KW-0812">Transmembrane</keyword>
<dbReference type="RefSeq" id="WP_188898221.1">
    <property type="nucleotide sequence ID" value="NZ_BMMZ01000018.1"/>
</dbReference>
<keyword evidence="1" id="KW-0472">Membrane</keyword>
<keyword evidence="1" id="KW-1133">Transmembrane helix</keyword>
<feature type="transmembrane region" description="Helical" evidence="1">
    <location>
        <begin position="21"/>
        <end position="39"/>
    </location>
</feature>
<accession>A0A917SIH4</accession>
<evidence type="ECO:0000256" key="1">
    <source>
        <dbReference type="SAM" id="Phobius"/>
    </source>
</evidence>
<gene>
    <name evidence="2" type="ORF">GCM10011575_45750</name>
</gene>
<organism evidence="2 3">
    <name type="scientific">Microlunatus endophyticus</name>
    <dbReference type="NCBI Taxonomy" id="1716077"/>
    <lineage>
        <taxon>Bacteria</taxon>
        <taxon>Bacillati</taxon>
        <taxon>Actinomycetota</taxon>
        <taxon>Actinomycetes</taxon>
        <taxon>Propionibacteriales</taxon>
        <taxon>Propionibacteriaceae</taxon>
        <taxon>Microlunatus</taxon>
    </lineage>
</organism>
<reference evidence="2" key="1">
    <citation type="journal article" date="2014" name="Int. J. Syst. Evol. Microbiol.">
        <title>Complete genome sequence of Corynebacterium casei LMG S-19264T (=DSM 44701T), isolated from a smear-ripened cheese.</title>
        <authorList>
            <consortium name="US DOE Joint Genome Institute (JGI-PGF)"/>
            <person name="Walter F."/>
            <person name="Albersmeier A."/>
            <person name="Kalinowski J."/>
            <person name="Ruckert C."/>
        </authorList>
    </citation>
    <scope>NUCLEOTIDE SEQUENCE</scope>
    <source>
        <strain evidence="2">CGMCC 4.7306</strain>
    </source>
</reference>